<dbReference type="InterPro" id="IPR036890">
    <property type="entry name" value="HATPase_C_sf"/>
</dbReference>
<feature type="compositionally biased region" description="Basic and acidic residues" evidence="11">
    <location>
        <begin position="156"/>
        <end position="165"/>
    </location>
</feature>
<evidence type="ECO:0000256" key="7">
    <source>
        <dbReference type="ARBA" id="ARBA00022777"/>
    </source>
</evidence>
<dbReference type="Pfam" id="PF00512">
    <property type="entry name" value="HisKA"/>
    <property type="match status" value="1"/>
</dbReference>
<dbReference type="EC" id="2.7.13.3" evidence="3"/>
<dbReference type="SMART" id="SM00304">
    <property type="entry name" value="HAMP"/>
    <property type="match status" value="1"/>
</dbReference>
<comment type="subcellular location">
    <subcellularLocation>
        <location evidence="2">Cell membrane</location>
    </subcellularLocation>
</comment>
<dbReference type="SUPFAM" id="SSF55874">
    <property type="entry name" value="ATPase domain of HSP90 chaperone/DNA topoisomerase II/histidine kinase"/>
    <property type="match status" value="1"/>
</dbReference>
<evidence type="ECO:0000256" key="11">
    <source>
        <dbReference type="SAM" id="MobiDB-lite"/>
    </source>
</evidence>
<evidence type="ECO:0000256" key="9">
    <source>
        <dbReference type="ARBA" id="ARBA00023012"/>
    </source>
</evidence>
<dbReference type="CDD" id="cd00075">
    <property type="entry name" value="HATPase"/>
    <property type="match status" value="1"/>
</dbReference>
<evidence type="ECO:0000256" key="4">
    <source>
        <dbReference type="ARBA" id="ARBA00022553"/>
    </source>
</evidence>
<evidence type="ECO:0000256" key="12">
    <source>
        <dbReference type="SAM" id="Phobius"/>
    </source>
</evidence>
<dbReference type="EMBL" id="AP025017">
    <property type="protein sequence ID" value="BDA64514.1"/>
    <property type="molecule type" value="Genomic_DNA"/>
</dbReference>
<accession>A0ABM7UJH5</accession>
<feature type="domain" description="HAMP" evidence="14">
    <location>
        <begin position="293"/>
        <end position="355"/>
    </location>
</feature>
<keyword evidence="6 12" id="KW-0812">Transmembrane</keyword>
<name>A0ABM7UJH5_9ACTO</name>
<feature type="compositionally biased region" description="Polar residues" evidence="11">
    <location>
        <begin position="121"/>
        <end position="131"/>
    </location>
</feature>
<evidence type="ECO:0000256" key="10">
    <source>
        <dbReference type="ARBA" id="ARBA00023136"/>
    </source>
</evidence>
<keyword evidence="5" id="KW-0808">Transferase</keyword>
<dbReference type="Gene3D" id="3.30.565.10">
    <property type="entry name" value="Histidine kinase-like ATPase, C-terminal domain"/>
    <property type="match status" value="1"/>
</dbReference>
<dbReference type="SMART" id="SM00387">
    <property type="entry name" value="HATPase_c"/>
    <property type="match status" value="1"/>
</dbReference>
<dbReference type="InterPro" id="IPR005467">
    <property type="entry name" value="His_kinase_dom"/>
</dbReference>
<evidence type="ECO:0000256" key="8">
    <source>
        <dbReference type="ARBA" id="ARBA00022989"/>
    </source>
</evidence>
<dbReference type="Gene3D" id="6.10.340.10">
    <property type="match status" value="1"/>
</dbReference>
<evidence type="ECO:0000256" key="1">
    <source>
        <dbReference type="ARBA" id="ARBA00000085"/>
    </source>
</evidence>
<feature type="region of interest" description="Disordered" evidence="11">
    <location>
        <begin position="109"/>
        <end position="178"/>
    </location>
</feature>
<dbReference type="SMART" id="SM00388">
    <property type="entry name" value="HisKA"/>
    <property type="match status" value="1"/>
</dbReference>
<comment type="catalytic activity">
    <reaction evidence="1">
        <text>ATP + protein L-histidine = ADP + protein N-phospho-L-histidine.</text>
        <dbReference type="EC" id="2.7.13.3"/>
    </reaction>
</comment>
<protein>
    <recommendedName>
        <fullName evidence="3">histidine kinase</fullName>
        <ecNumber evidence="3">2.7.13.3</ecNumber>
    </recommendedName>
</protein>
<keyword evidence="7" id="KW-0418">Kinase</keyword>
<evidence type="ECO:0000259" key="13">
    <source>
        <dbReference type="PROSITE" id="PS50109"/>
    </source>
</evidence>
<dbReference type="InterPro" id="IPR003660">
    <property type="entry name" value="HAMP_dom"/>
</dbReference>
<organism evidence="15 16">
    <name type="scientific">Actinomyces capricornis</name>
    <dbReference type="NCBI Taxonomy" id="2755559"/>
    <lineage>
        <taxon>Bacteria</taxon>
        <taxon>Bacillati</taxon>
        <taxon>Actinomycetota</taxon>
        <taxon>Actinomycetes</taxon>
        <taxon>Actinomycetales</taxon>
        <taxon>Actinomycetaceae</taxon>
        <taxon>Actinomyces</taxon>
    </lineage>
</organism>
<dbReference type="Pfam" id="PF02518">
    <property type="entry name" value="HATPase_c"/>
    <property type="match status" value="1"/>
</dbReference>
<evidence type="ECO:0000256" key="6">
    <source>
        <dbReference type="ARBA" id="ARBA00022692"/>
    </source>
</evidence>
<feature type="transmembrane region" description="Helical" evidence="12">
    <location>
        <begin position="67"/>
        <end position="90"/>
    </location>
</feature>
<dbReference type="CDD" id="cd00082">
    <property type="entry name" value="HisKA"/>
    <property type="match status" value="1"/>
</dbReference>
<feature type="compositionally biased region" description="Polar residues" evidence="11">
    <location>
        <begin position="1"/>
        <end position="14"/>
    </location>
</feature>
<keyword evidence="10 12" id="KW-0472">Membrane</keyword>
<dbReference type="Proteomes" id="UP000824496">
    <property type="component" value="Chromosome"/>
</dbReference>
<sequence>MADSQTPAPASAGSTRPRPSWRDRWRSATRRLRRRRPHAPEEVADGGAPRESAGAPPPRSRSLRTRLVAGVLGLVLITTAIMGALSTLTLRHTLMNRLDQQLIAASERAANRRHGVEQADTAPQAQPPTSMQGAQDPQQEQDPPPDSPQDPDGPQDDGKLVKDGKVPPGLDATGQSTGTLTVVISGEPRASGSAASIQAAYIDTQGHYTALDEHRTRVLLGLTANGRPETVRIDALGDYRALASRDPHSGDTVIIGLSMEGDNALVRTQLLIETAIALLGAVVVALAGRAMVRSSLAPLERVARTAHRVASQPLERGEVSIEERVPAKDLASSTEVGQVGGALNTLLGHVEGALAARQRSETQVRQFVADASHELRTPLASIRGYTELIQREGAHTPLPPQATHALERVHSESLRMTALVEDLLLLARLDAGRELRHEEVDLVGLVVDTVADARAAGPEHHWELDLEVLEPPADDRAGEGHEDQEPPEEDFIPEPALVIGDEARLHQVMVNLLANARVHTPAGTRVVTTVSRRGSTLVVRIADDGPGIDPEVRDRLFERFARADSSRERRTGSTGLGMSIALAIVQSHRGSLTVESSTGTDHGTVFTIALPAAELD</sequence>
<dbReference type="InterPro" id="IPR003661">
    <property type="entry name" value="HisK_dim/P_dom"/>
</dbReference>
<dbReference type="InterPro" id="IPR036097">
    <property type="entry name" value="HisK_dim/P_sf"/>
</dbReference>
<dbReference type="InterPro" id="IPR004358">
    <property type="entry name" value="Sig_transdc_His_kin-like_C"/>
</dbReference>
<dbReference type="PANTHER" id="PTHR45436">
    <property type="entry name" value="SENSOR HISTIDINE KINASE YKOH"/>
    <property type="match status" value="1"/>
</dbReference>
<evidence type="ECO:0000313" key="16">
    <source>
        <dbReference type="Proteomes" id="UP000824496"/>
    </source>
</evidence>
<reference evidence="15 16" key="1">
    <citation type="submission" date="2021-08" db="EMBL/GenBank/DDBJ databases">
        <title>Whole genome sequence of novel Actinomyces species strain MAS-1.</title>
        <authorList>
            <person name="Saito M."/>
            <person name="Kuwahara N."/>
            <person name="Takizawa T."/>
            <person name="Gotouda H."/>
            <person name="Ochiai T."/>
        </authorList>
    </citation>
    <scope>NUCLEOTIDE SEQUENCE [LARGE SCALE GENOMIC DNA]</scope>
    <source>
        <strain evidence="15 16">MAS-1</strain>
    </source>
</reference>
<feature type="region of interest" description="Disordered" evidence="11">
    <location>
        <begin position="1"/>
        <end position="61"/>
    </location>
</feature>
<evidence type="ECO:0000256" key="2">
    <source>
        <dbReference type="ARBA" id="ARBA00004236"/>
    </source>
</evidence>
<dbReference type="PROSITE" id="PS50109">
    <property type="entry name" value="HIS_KIN"/>
    <property type="match status" value="1"/>
</dbReference>
<evidence type="ECO:0000313" key="15">
    <source>
        <dbReference type="EMBL" id="BDA64514.1"/>
    </source>
</evidence>
<evidence type="ECO:0000259" key="14">
    <source>
        <dbReference type="PROSITE" id="PS50885"/>
    </source>
</evidence>
<dbReference type="PRINTS" id="PR00344">
    <property type="entry name" value="BCTRLSENSOR"/>
</dbReference>
<keyword evidence="8 12" id="KW-1133">Transmembrane helix</keyword>
<proteinExistence type="predicted"/>
<dbReference type="SUPFAM" id="SSF47384">
    <property type="entry name" value="Homodimeric domain of signal transducing histidine kinase"/>
    <property type="match status" value="1"/>
</dbReference>
<dbReference type="PROSITE" id="PS50885">
    <property type="entry name" value="HAMP"/>
    <property type="match status" value="1"/>
</dbReference>
<feature type="compositionally biased region" description="Basic residues" evidence="11">
    <location>
        <begin position="27"/>
        <end position="37"/>
    </location>
</feature>
<feature type="compositionally biased region" description="Low complexity" evidence="11">
    <location>
        <begin position="132"/>
        <end position="141"/>
    </location>
</feature>
<feature type="compositionally biased region" description="Basic and acidic residues" evidence="11">
    <location>
        <begin position="473"/>
        <end position="484"/>
    </location>
</feature>
<dbReference type="InterPro" id="IPR050428">
    <property type="entry name" value="TCS_sensor_his_kinase"/>
</dbReference>
<dbReference type="RefSeq" id="WP_223906532.1">
    <property type="nucleotide sequence ID" value="NZ_AP025017.1"/>
</dbReference>
<feature type="domain" description="Histidine kinase" evidence="13">
    <location>
        <begin position="370"/>
        <end position="614"/>
    </location>
</feature>
<dbReference type="PANTHER" id="PTHR45436:SF5">
    <property type="entry name" value="SENSOR HISTIDINE KINASE TRCS"/>
    <property type="match status" value="1"/>
</dbReference>
<keyword evidence="9" id="KW-0902">Two-component regulatory system</keyword>
<dbReference type="InterPro" id="IPR003594">
    <property type="entry name" value="HATPase_dom"/>
</dbReference>
<keyword evidence="4" id="KW-0597">Phosphoprotein</keyword>
<evidence type="ECO:0000256" key="5">
    <source>
        <dbReference type="ARBA" id="ARBA00022679"/>
    </source>
</evidence>
<gene>
    <name evidence="15" type="ORF">MANAM107_13480</name>
</gene>
<evidence type="ECO:0000256" key="3">
    <source>
        <dbReference type="ARBA" id="ARBA00012438"/>
    </source>
</evidence>
<feature type="region of interest" description="Disordered" evidence="11">
    <location>
        <begin position="472"/>
        <end position="491"/>
    </location>
</feature>
<dbReference type="Gene3D" id="1.10.287.130">
    <property type="match status" value="1"/>
</dbReference>
<keyword evidence="16" id="KW-1185">Reference proteome</keyword>